<dbReference type="STRING" id="914150.TQ33_0209"/>
<dbReference type="PATRIC" id="fig|914150.5.peg.213"/>
<dbReference type="PANTHER" id="PTHR43832">
    <property type="match status" value="1"/>
</dbReference>
<evidence type="ECO:0000313" key="2">
    <source>
        <dbReference type="Proteomes" id="UP000034071"/>
    </source>
</evidence>
<protein>
    <submittedName>
        <fullName evidence="1">Cyclopropane-fatty-acyl-phospholipid synthase</fullName>
    </submittedName>
</protein>
<dbReference type="EMBL" id="CP010975">
    <property type="protein sequence ID" value="AKE51200.1"/>
    <property type="molecule type" value="Genomic_DNA"/>
</dbReference>
<name>A0A0F6TPM1_9GAMM</name>
<dbReference type="AlphaFoldDB" id="A0A0F6TPM1"/>
<dbReference type="SUPFAM" id="SSF53335">
    <property type="entry name" value="S-adenosyl-L-methionine-dependent methyltransferases"/>
    <property type="match status" value="1"/>
</dbReference>
<evidence type="ECO:0000313" key="1">
    <source>
        <dbReference type="EMBL" id="AKE51200.1"/>
    </source>
</evidence>
<keyword evidence="2" id="KW-1185">Reference proteome</keyword>
<dbReference type="Pfam" id="PF02353">
    <property type="entry name" value="CMAS"/>
    <property type="match status" value="1"/>
</dbReference>
<reference evidence="1 2" key="1">
    <citation type="submission" date="2015-02" db="EMBL/GenBank/DDBJ databases">
        <title>Complete genome sequence of Kangiella geojedonensis strain YCS-5T.</title>
        <authorList>
            <person name="Kim K.M."/>
        </authorList>
    </citation>
    <scope>NUCLEOTIDE SEQUENCE [LARGE SCALE GENOMIC DNA]</scope>
    <source>
        <strain evidence="1 2">YCS-5</strain>
    </source>
</reference>
<dbReference type="Proteomes" id="UP000034071">
    <property type="component" value="Chromosome"/>
</dbReference>
<dbReference type="Gene3D" id="3.40.50.150">
    <property type="entry name" value="Vaccinia Virus protein VP39"/>
    <property type="match status" value="1"/>
</dbReference>
<dbReference type="HOGENOM" id="CLU_045794_0_0_6"/>
<organism evidence="1 2">
    <name type="scientific">Kangiella geojedonensis</name>
    <dbReference type="NCBI Taxonomy" id="914150"/>
    <lineage>
        <taxon>Bacteria</taxon>
        <taxon>Pseudomonadati</taxon>
        <taxon>Pseudomonadota</taxon>
        <taxon>Gammaproteobacteria</taxon>
        <taxon>Kangiellales</taxon>
        <taxon>Kangiellaceae</taxon>
        <taxon>Kangiella</taxon>
    </lineage>
</organism>
<dbReference type="FunFam" id="3.40.50.150:FF:000554">
    <property type="entry name" value="Cation-transporting ATPase"/>
    <property type="match status" value="1"/>
</dbReference>
<gene>
    <name evidence="1" type="ORF">TQ33_0209</name>
</gene>
<sequence>MIKTIINMMESGTLPDSVIRAGIRKLCKQRLEDEHKNDIEAQSEQYDRFLQELRRSDIAVKTDKANEQHYEVPADFYLLALGQHLKYSGCLWEDGTEDLSTAEENMLALYVQRGEFEDGQQILELGCGWGSLTLYLAAKFPNSHITTLSNSSSQKQYIDSQAKERGLSNIDVITVDINNFNTEKTFDRIVSIEMFEHVRNYQQLFQRVTSWLNDEGKVFLHVFCHRYLMYPFEEDGDDNWMGKYFFSGGQMPAADTFLHFQGELNLEKRWLLSGQHYEKTSNVWLENTDKHKESILSVFEKVYGEKEAKVWLQRWRIFFMSCAELFGLNQGNEWLIAHYRFSKSAHK</sequence>
<dbReference type="KEGG" id="kge:TQ33_0209"/>
<accession>A0A0F6TPM1</accession>
<dbReference type="PANTHER" id="PTHR43832:SF1">
    <property type="entry name" value="S-ADENOSYL-L-METHIONINE-DEPENDENT METHYLTRANSFERASES SUPERFAMILY PROTEIN"/>
    <property type="match status" value="1"/>
</dbReference>
<proteinExistence type="predicted"/>
<dbReference type="CDD" id="cd02440">
    <property type="entry name" value="AdoMet_MTases"/>
    <property type="match status" value="1"/>
</dbReference>
<dbReference type="InterPro" id="IPR029063">
    <property type="entry name" value="SAM-dependent_MTases_sf"/>
</dbReference>